<keyword evidence="3" id="KW-1185">Reference proteome</keyword>
<gene>
    <name evidence="2" type="ORF">M9458_036876</name>
</gene>
<name>A0ABD0P3N5_CIRMR</name>
<dbReference type="EMBL" id="JAMKFB020000018">
    <property type="protein sequence ID" value="KAL0168654.1"/>
    <property type="molecule type" value="Genomic_DNA"/>
</dbReference>
<dbReference type="SUPFAM" id="SSF52540">
    <property type="entry name" value="P-loop containing nucleoside triphosphate hydrolases"/>
    <property type="match status" value="1"/>
</dbReference>
<organism evidence="2 3">
    <name type="scientific">Cirrhinus mrigala</name>
    <name type="common">Mrigala</name>
    <dbReference type="NCBI Taxonomy" id="683832"/>
    <lineage>
        <taxon>Eukaryota</taxon>
        <taxon>Metazoa</taxon>
        <taxon>Chordata</taxon>
        <taxon>Craniata</taxon>
        <taxon>Vertebrata</taxon>
        <taxon>Euteleostomi</taxon>
        <taxon>Actinopterygii</taxon>
        <taxon>Neopterygii</taxon>
        <taxon>Teleostei</taxon>
        <taxon>Ostariophysi</taxon>
        <taxon>Cypriniformes</taxon>
        <taxon>Cyprinidae</taxon>
        <taxon>Labeoninae</taxon>
        <taxon>Labeonini</taxon>
        <taxon>Cirrhinus</taxon>
    </lineage>
</organism>
<sequence length="138" mass="16374">MVLVGPPGCGKSRHVSELVRGQPTYYKPRGPWWDGYDGHVNVVVDDYYGWIAYDELLRVCDRYPCKVPVKGAFVEFLAKWIYITSNRHVWDWYHFEGYDPSAILRRVFVYYVWDAASSRFCDLDQTSMYDPLSMRYNY</sequence>
<comment type="caution">
    <text evidence="2">The sequence shown here is derived from an EMBL/GenBank/DDBJ whole genome shotgun (WGS) entry which is preliminary data.</text>
</comment>
<evidence type="ECO:0000313" key="3">
    <source>
        <dbReference type="Proteomes" id="UP001529510"/>
    </source>
</evidence>
<proteinExistence type="predicted"/>
<dbReference type="Pfam" id="PF00910">
    <property type="entry name" value="RNA_helicase"/>
    <property type="match status" value="1"/>
</dbReference>
<dbReference type="AlphaFoldDB" id="A0ABD0P3N5"/>
<reference evidence="2 3" key="1">
    <citation type="submission" date="2024-05" db="EMBL/GenBank/DDBJ databases">
        <title>Genome sequencing and assembly of Indian major carp, Cirrhinus mrigala (Hamilton, 1822).</title>
        <authorList>
            <person name="Mohindra V."/>
            <person name="Chowdhury L.M."/>
            <person name="Lal K."/>
            <person name="Jena J.K."/>
        </authorList>
    </citation>
    <scope>NUCLEOTIDE SEQUENCE [LARGE SCALE GENOMIC DNA]</scope>
    <source>
        <strain evidence="2">CM1030</strain>
        <tissue evidence="2">Blood</tissue>
    </source>
</reference>
<dbReference type="Proteomes" id="UP001529510">
    <property type="component" value="Unassembled WGS sequence"/>
</dbReference>
<dbReference type="InterPro" id="IPR000605">
    <property type="entry name" value="Helicase_SF3_ssDNA/RNA_vir"/>
</dbReference>
<evidence type="ECO:0000259" key="1">
    <source>
        <dbReference type="Pfam" id="PF00910"/>
    </source>
</evidence>
<feature type="domain" description="Helicase superfamily 3 single-stranded DNA/RNA virus" evidence="1">
    <location>
        <begin position="2"/>
        <end position="87"/>
    </location>
</feature>
<protein>
    <recommendedName>
        <fullName evidence="1">Helicase superfamily 3 single-stranded DNA/RNA virus domain-containing protein</fullName>
    </recommendedName>
</protein>
<evidence type="ECO:0000313" key="2">
    <source>
        <dbReference type="EMBL" id="KAL0168654.1"/>
    </source>
</evidence>
<accession>A0ABD0P3N5</accession>
<dbReference type="InterPro" id="IPR027417">
    <property type="entry name" value="P-loop_NTPase"/>
</dbReference>